<organism evidence="1 2">
    <name type="scientific">Cocos nucifera</name>
    <name type="common">Coconut palm</name>
    <dbReference type="NCBI Taxonomy" id="13894"/>
    <lineage>
        <taxon>Eukaryota</taxon>
        <taxon>Viridiplantae</taxon>
        <taxon>Streptophyta</taxon>
        <taxon>Embryophyta</taxon>
        <taxon>Tracheophyta</taxon>
        <taxon>Spermatophyta</taxon>
        <taxon>Magnoliopsida</taxon>
        <taxon>Liliopsida</taxon>
        <taxon>Arecaceae</taxon>
        <taxon>Arecoideae</taxon>
        <taxon>Cocoseae</taxon>
        <taxon>Attaleinae</taxon>
        <taxon>Cocos</taxon>
    </lineage>
</organism>
<dbReference type="Gene3D" id="1.10.510.10">
    <property type="entry name" value="Transferase(Phosphotransferase) domain 1"/>
    <property type="match status" value="1"/>
</dbReference>
<dbReference type="OrthoDB" id="4062651at2759"/>
<sequence length="123" mass="13065">MVVKIAFIQAKPLLQQGEGAVEKLVDPGLKPSSYRGNEVSRMVHAATACVNSDESGRPSIDQVIEMLQGEGTCSDWSVFIGSGCLAGYGSQTNDPLEKSDMSGHLALAMLGVSDTEEDDLYGR</sequence>
<keyword evidence="1" id="KW-0675">Receptor</keyword>
<dbReference type="GO" id="GO:0016301">
    <property type="term" value="F:kinase activity"/>
    <property type="evidence" value="ECO:0007669"/>
    <property type="project" value="UniProtKB-KW"/>
</dbReference>
<evidence type="ECO:0000313" key="1">
    <source>
        <dbReference type="EMBL" id="KAG1334698.1"/>
    </source>
</evidence>
<accession>A0A8K0I2R5</accession>
<gene>
    <name evidence="1" type="ORF">COCNU_03G008170</name>
</gene>
<keyword evidence="2" id="KW-1185">Reference proteome</keyword>
<dbReference type="EMBL" id="CM017874">
    <property type="protein sequence ID" value="KAG1334698.1"/>
    <property type="molecule type" value="Genomic_DNA"/>
</dbReference>
<dbReference type="Proteomes" id="UP000797356">
    <property type="component" value="Chromosome 3"/>
</dbReference>
<proteinExistence type="predicted"/>
<keyword evidence="1" id="KW-0808">Transferase</keyword>
<reference evidence="1" key="2">
    <citation type="submission" date="2019-07" db="EMBL/GenBank/DDBJ databases">
        <authorList>
            <person name="Yang Y."/>
            <person name="Bocs S."/>
            <person name="Baudouin L."/>
        </authorList>
    </citation>
    <scope>NUCLEOTIDE SEQUENCE</scope>
    <source>
        <tissue evidence="1">Spear leaf of Hainan Tall coconut</tissue>
    </source>
</reference>
<reference evidence="1" key="1">
    <citation type="journal article" date="2017" name="Gigascience">
        <title>The genome draft of coconut (Cocos nucifera).</title>
        <authorList>
            <person name="Xiao Y."/>
            <person name="Xu P."/>
            <person name="Fan H."/>
            <person name="Baudouin L."/>
            <person name="Xia W."/>
            <person name="Bocs S."/>
            <person name="Xu J."/>
            <person name="Li Q."/>
            <person name="Guo A."/>
            <person name="Zhou L."/>
            <person name="Li J."/>
            <person name="Wu Y."/>
            <person name="Ma Z."/>
            <person name="Armero A."/>
            <person name="Issali A.E."/>
            <person name="Liu N."/>
            <person name="Peng M."/>
            <person name="Yang Y."/>
        </authorList>
    </citation>
    <scope>NUCLEOTIDE SEQUENCE</scope>
    <source>
        <tissue evidence="1">Spear leaf of Hainan Tall coconut</tissue>
    </source>
</reference>
<comment type="caution">
    <text evidence="1">The sequence shown here is derived from an EMBL/GenBank/DDBJ whole genome shotgun (WGS) entry which is preliminary data.</text>
</comment>
<evidence type="ECO:0000313" key="2">
    <source>
        <dbReference type="Proteomes" id="UP000797356"/>
    </source>
</evidence>
<name>A0A8K0I2R5_COCNU</name>
<protein>
    <submittedName>
        <fullName evidence="1">Putative Proline-rich receptor-like protein kinase PERK2</fullName>
    </submittedName>
</protein>
<keyword evidence="1" id="KW-0418">Kinase</keyword>
<dbReference type="AlphaFoldDB" id="A0A8K0I2R5"/>